<accession>A0A1X0RBW1</accession>
<feature type="region of interest" description="Disordered" evidence="1">
    <location>
        <begin position="14"/>
        <end position="62"/>
    </location>
</feature>
<reference evidence="2" key="1">
    <citation type="journal article" date="2016" name="Proc. Natl. Acad. Sci. U.S.A.">
        <title>Lipid metabolic changes in an early divergent fungus govern the establishment of a mutualistic symbiosis with endobacteria.</title>
        <authorList>
            <person name="Lastovetsky O.A."/>
            <person name="Gaspar M.L."/>
            <person name="Mondo S.J."/>
            <person name="LaButti K.M."/>
            <person name="Sandor L."/>
            <person name="Grigoriev I.V."/>
            <person name="Henry S.A."/>
            <person name="Pawlowska T.E."/>
        </authorList>
    </citation>
    <scope>NUCLEOTIDE SEQUENCE [LARGE SCALE GENOMIC DNA]</scope>
    <source>
        <strain evidence="2">ATCC 52814</strain>
    </source>
</reference>
<sequence>MTLKKYITSLFHTRQKPKNEVASAKPKEPATSTEPVEQEEVIREESEQDTQSSVTPQVSVREKDIGINERDLEFEESRNLLQSDIFNSTLDPVATFPQFEHLLIAKSDQSYHNPRYAHRTKTLSQTIRHRISMYRPNKKTIKRTLSTPDFFFRKSTECNTKLP</sequence>
<dbReference type="AlphaFoldDB" id="A0A1X0RBW1"/>
<evidence type="ECO:0000313" key="2">
    <source>
        <dbReference type="EMBL" id="ORE09553.1"/>
    </source>
</evidence>
<name>A0A1X0RBW1_RHIZD</name>
<dbReference type="OrthoDB" id="2269987at2759"/>
<feature type="compositionally biased region" description="Polar residues" evidence="1">
    <location>
        <begin position="49"/>
        <end position="58"/>
    </location>
</feature>
<protein>
    <submittedName>
        <fullName evidence="2">Uncharacterized protein</fullName>
    </submittedName>
</protein>
<evidence type="ECO:0000256" key="1">
    <source>
        <dbReference type="SAM" id="MobiDB-lite"/>
    </source>
</evidence>
<dbReference type="Proteomes" id="UP000242414">
    <property type="component" value="Unassembled WGS sequence"/>
</dbReference>
<dbReference type="VEuPathDB" id="FungiDB:BCV72DRAFT_287070"/>
<proteinExistence type="predicted"/>
<gene>
    <name evidence="2" type="ORF">BCV72DRAFT_287070</name>
</gene>
<organism evidence="2">
    <name type="scientific">Rhizopus microsporus var. microsporus</name>
    <dbReference type="NCBI Taxonomy" id="86635"/>
    <lineage>
        <taxon>Eukaryota</taxon>
        <taxon>Fungi</taxon>
        <taxon>Fungi incertae sedis</taxon>
        <taxon>Mucoromycota</taxon>
        <taxon>Mucoromycotina</taxon>
        <taxon>Mucoromycetes</taxon>
        <taxon>Mucorales</taxon>
        <taxon>Mucorineae</taxon>
        <taxon>Rhizopodaceae</taxon>
        <taxon>Rhizopus</taxon>
    </lineage>
</organism>
<dbReference type="EMBL" id="KV921874">
    <property type="protein sequence ID" value="ORE09553.1"/>
    <property type="molecule type" value="Genomic_DNA"/>
</dbReference>